<dbReference type="CDD" id="cd07818">
    <property type="entry name" value="SRPBCC_1"/>
    <property type="match status" value="1"/>
</dbReference>
<dbReference type="InterPro" id="IPR019587">
    <property type="entry name" value="Polyketide_cyclase/dehydratase"/>
</dbReference>
<reference evidence="1 2" key="1">
    <citation type="submission" date="2018-08" db="EMBL/GenBank/DDBJ databases">
        <title>Chitinophagaceae sp. K23C18032701, a novel bacterium isolated from forest soil.</title>
        <authorList>
            <person name="Wang C."/>
        </authorList>
    </citation>
    <scope>NUCLEOTIDE SEQUENCE [LARGE SCALE GENOMIC DNA]</scope>
    <source>
        <strain evidence="1 2">K23C18032701</strain>
    </source>
</reference>
<accession>A0A3E1NCU2</accession>
<comment type="caution">
    <text evidence="1">The sequence shown here is derived from an EMBL/GenBank/DDBJ whole genome shotgun (WGS) entry which is preliminary data.</text>
</comment>
<dbReference type="Gene3D" id="3.30.530.20">
    <property type="match status" value="1"/>
</dbReference>
<name>A0A3E1NCU2_9BACT</name>
<dbReference type="OrthoDB" id="9807923at2"/>
<dbReference type="EMBL" id="QTJU01000017">
    <property type="protein sequence ID" value="RFM25661.1"/>
    <property type="molecule type" value="Genomic_DNA"/>
</dbReference>
<dbReference type="Proteomes" id="UP000261284">
    <property type="component" value="Unassembled WGS sequence"/>
</dbReference>
<dbReference type="SUPFAM" id="SSF55961">
    <property type="entry name" value="Bet v1-like"/>
    <property type="match status" value="1"/>
</dbReference>
<proteinExistence type="predicted"/>
<dbReference type="AlphaFoldDB" id="A0A3E1NCU2"/>
<organism evidence="1 2">
    <name type="scientific">Deminuibacter soli</name>
    <dbReference type="NCBI Taxonomy" id="2291815"/>
    <lineage>
        <taxon>Bacteria</taxon>
        <taxon>Pseudomonadati</taxon>
        <taxon>Bacteroidota</taxon>
        <taxon>Chitinophagia</taxon>
        <taxon>Chitinophagales</taxon>
        <taxon>Chitinophagaceae</taxon>
        <taxon>Deminuibacter</taxon>
    </lineage>
</organism>
<dbReference type="InterPro" id="IPR023393">
    <property type="entry name" value="START-like_dom_sf"/>
</dbReference>
<protein>
    <submittedName>
        <fullName evidence="1">Polyketide cyclase</fullName>
    </submittedName>
</protein>
<dbReference type="RefSeq" id="WP_116849841.1">
    <property type="nucleotide sequence ID" value="NZ_QTJU01000017.1"/>
</dbReference>
<evidence type="ECO:0000313" key="2">
    <source>
        <dbReference type="Proteomes" id="UP000261284"/>
    </source>
</evidence>
<gene>
    <name evidence="1" type="ORF">DXN05_23930</name>
</gene>
<dbReference type="Pfam" id="PF10604">
    <property type="entry name" value="Polyketide_cyc2"/>
    <property type="match status" value="1"/>
</dbReference>
<evidence type="ECO:0000313" key="1">
    <source>
        <dbReference type="EMBL" id="RFM25661.1"/>
    </source>
</evidence>
<keyword evidence="2" id="KW-1185">Reference proteome</keyword>
<sequence length="174" mass="18732">MIILYIIAAVIVLVLIIAAFTGTAWSYEKSIVIQAPVSTVWTHVNSLAALNEWSPWAGKDPAMKKEFSGTDGTPGASFAWDSQQKNVGAGSQTIVKVVNESALDTRIDFLRPFKGVADATVAIAPETGGTRATWKIKSSTPYPMNIIKVFGVIEKNMDRDFNAGLTKLKALSEG</sequence>